<dbReference type="RefSeq" id="WP_146325496.1">
    <property type="nucleotide sequence ID" value="NZ_BAABLR010000062.1"/>
</dbReference>
<feature type="transmembrane region" description="Helical" evidence="2">
    <location>
        <begin position="480"/>
        <end position="502"/>
    </location>
</feature>
<feature type="transmembrane region" description="Helical" evidence="2">
    <location>
        <begin position="114"/>
        <end position="131"/>
    </location>
</feature>
<feature type="transmembrane region" description="Helical" evidence="2">
    <location>
        <begin position="340"/>
        <end position="360"/>
    </location>
</feature>
<dbReference type="AlphaFoldDB" id="A0A5C5U5Z3"/>
<feature type="transmembrane region" description="Helical" evidence="2">
    <location>
        <begin position="314"/>
        <end position="331"/>
    </location>
</feature>
<accession>A0A5C5U5Z3</accession>
<feature type="region of interest" description="Disordered" evidence="1">
    <location>
        <begin position="506"/>
        <end position="533"/>
    </location>
</feature>
<evidence type="ECO:0000256" key="2">
    <source>
        <dbReference type="SAM" id="Phobius"/>
    </source>
</evidence>
<dbReference type="OrthoDB" id="3285241at2"/>
<feature type="transmembrane region" description="Helical" evidence="2">
    <location>
        <begin position="138"/>
        <end position="155"/>
    </location>
</feature>
<sequence length="533" mass="57840">MNSNQQFAGPPPQQQPWWANERTVIQILAIFGAVITIVGAGYLVSLVADLSFITPLMRVLAATLLGFIFLGFALLLHMRGTLPVVTSGVLVTAAATLALVIYSMIAIYKWWPGWLGAAAFTLLVACFFGIGRLWKAPITTILLGYMFLAFLTQYQTFAPEFLPLPGTIVGVLLIALTSFGQHWDTTRLHASAILALGLVMAELPFSPAAFPGEIWALTFAAALILLTHWDRSMLTTTYLACGGIAPAILIFVACPLWDDTRLSGWAAFALCVAWVALTQFVRPRPDTANLQLFAWSVTPLPLLMLLVNDFDQPSPIWVFLPSCIVFFFWFARNKSALTPLVCWALATLFLTGPLTLSALSHNDGFFSAPMEAMLGVAILASLAGCVWALRNPAPLPTPARIALFALSLHAFMISFVPLAKALGGNLAFEYSHVFVTVLWLTIGALVLTGFTKLKHPTDIKLAMLFIAASTLKVFELDYPILPLLPRSLVFLLCGIILLIAVARRSSNSRKPKPAEPAAEETPTAAAVGELSRQ</sequence>
<organism evidence="3 4">
    <name type="scientific">Corynebacterium canis</name>
    <dbReference type="NCBI Taxonomy" id="679663"/>
    <lineage>
        <taxon>Bacteria</taxon>
        <taxon>Bacillati</taxon>
        <taxon>Actinomycetota</taxon>
        <taxon>Actinomycetes</taxon>
        <taxon>Mycobacteriales</taxon>
        <taxon>Corynebacteriaceae</taxon>
        <taxon>Corynebacterium</taxon>
    </lineage>
</organism>
<feature type="transmembrane region" description="Helical" evidence="2">
    <location>
        <begin position="56"/>
        <end position="76"/>
    </location>
</feature>
<keyword evidence="2" id="KW-0812">Transmembrane</keyword>
<protein>
    <recommendedName>
        <fullName evidence="5">DUF2339 domain-containing protein</fullName>
    </recommendedName>
</protein>
<feature type="transmembrane region" description="Helical" evidence="2">
    <location>
        <begin position="88"/>
        <end position="108"/>
    </location>
</feature>
<evidence type="ECO:0000313" key="4">
    <source>
        <dbReference type="Proteomes" id="UP000320791"/>
    </source>
</evidence>
<evidence type="ECO:0000256" key="1">
    <source>
        <dbReference type="SAM" id="MobiDB-lite"/>
    </source>
</evidence>
<feature type="transmembrane region" description="Helical" evidence="2">
    <location>
        <begin position="161"/>
        <end position="179"/>
    </location>
</feature>
<feature type="transmembrane region" description="Helical" evidence="2">
    <location>
        <begin position="264"/>
        <end position="281"/>
    </location>
</feature>
<gene>
    <name evidence="3" type="ORF">FRX94_11540</name>
</gene>
<evidence type="ECO:0008006" key="5">
    <source>
        <dbReference type="Google" id="ProtNLM"/>
    </source>
</evidence>
<proteinExistence type="predicted"/>
<name>A0A5C5U5Z3_9CORY</name>
<comment type="caution">
    <text evidence="3">The sequence shown here is derived from an EMBL/GenBank/DDBJ whole genome shotgun (WGS) entry which is preliminary data.</text>
</comment>
<feature type="compositionally biased region" description="Low complexity" evidence="1">
    <location>
        <begin position="515"/>
        <end position="526"/>
    </location>
</feature>
<dbReference type="Proteomes" id="UP000320791">
    <property type="component" value="Unassembled WGS sequence"/>
</dbReference>
<feature type="transmembrane region" description="Helical" evidence="2">
    <location>
        <begin position="401"/>
        <end position="418"/>
    </location>
</feature>
<feature type="transmembrane region" description="Helical" evidence="2">
    <location>
        <begin position="24"/>
        <end position="44"/>
    </location>
</feature>
<dbReference type="EMBL" id="VOHM01000032">
    <property type="protein sequence ID" value="TWT21015.1"/>
    <property type="molecule type" value="Genomic_DNA"/>
</dbReference>
<feature type="transmembrane region" description="Helical" evidence="2">
    <location>
        <begin position="372"/>
        <end position="389"/>
    </location>
</feature>
<keyword evidence="2" id="KW-1133">Transmembrane helix</keyword>
<feature type="transmembrane region" description="Helical" evidence="2">
    <location>
        <begin position="430"/>
        <end position="450"/>
    </location>
</feature>
<evidence type="ECO:0000313" key="3">
    <source>
        <dbReference type="EMBL" id="TWT21015.1"/>
    </source>
</evidence>
<keyword evidence="4" id="KW-1185">Reference proteome</keyword>
<feature type="transmembrane region" description="Helical" evidence="2">
    <location>
        <begin position="288"/>
        <end position="308"/>
    </location>
</feature>
<reference evidence="3 4" key="1">
    <citation type="submission" date="2019-08" db="EMBL/GenBank/DDBJ databases">
        <authorList>
            <person name="Lei W."/>
        </authorList>
    </citation>
    <scope>NUCLEOTIDE SEQUENCE [LARGE SCALE GENOMIC DNA]</scope>
    <source>
        <strain evidence="3 4">CCUG 58627</strain>
    </source>
</reference>
<keyword evidence="2" id="KW-0472">Membrane</keyword>
<feature type="transmembrane region" description="Helical" evidence="2">
    <location>
        <begin position="238"/>
        <end position="258"/>
    </location>
</feature>